<keyword evidence="1" id="KW-1133">Transmembrane helix</keyword>
<evidence type="ECO:0000313" key="3">
    <source>
        <dbReference type="Proteomes" id="UP001470230"/>
    </source>
</evidence>
<reference evidence="2 3" key="1">
    <citation type="submission" date="2024-04" db="EMBL/GenBank/DDBJ databases">
        <title>Tritrichomonas musculus Genome.</title>
        <authorList>
            <person name="Alves-Ferreira E."/>
            <person name="Grigg M."/>
            <person name="Lorenzi H."/>
            <person name="Galac M."/>
        </authorList>
    </citation>
    <scope>NUCLEOTIDE SEQUENCE [LARGE SCALE GENOMIC DNA]</scope>
    <source>
        <strain evidence="2 3">EAF2021</strain>
    </source>
</reference>
<organism evidence="2 3">
    <name type="scientific">Tritrichomonas musculus</name>
    <dbReference type="NCBI Taxonomy" id="1915356"/>
    <lineage>
        <taxon>Eukaryota</taxon>
        <taxon>Metamonada</taxon>
        <taxon>Parabasalia</taxon>
        <taxon>Tritrichomonadida</taxon>
        <taxon>Tritrichomonadidae</taxon>
        <taxon>Tritrichomonas</taxon>
    </lineage>
</organism>
<evidence type="ECO:0000313" key="2">
    <source>
        <dbReference type="EMBL" id="KAK8887513.1"/>
    </source>
</evidence>
<protein>
    <submittedName>
        <fullName evidence="2">Uncharacterized protein</fullName>
    </submittedName>
</protein>
<evidence type="ECO:0000256" key="1">
    <source>
        <dbReference type="SAM" id="Phobius"/>
    </source>
</evidence>
<dbReference type="Proteomes" id="UP001470230">
    <property type="component" value="Unassembled WGS sequence"/>
</dbReference>
<sequence length="103" mass="11757">MYDSIYGPFDSNSGLAAVFFKTLDYDLRFVNEGPDVINVSFLFLPFVPERERGKLPIHAVMEPGQEIDNLKSPFIYYIDHSGSKIVMIIMSVILVIFCVLPFF</sequence>
<comment type="caution">
    <text evidence="2">The sequence shown here is derived from an EMBL/GenBank/DDBJ whole genome shotgun (WGS) entry which is preliminary data.</text>
</comment>
<name>A0ABR2K8R1_9EUKA</name>
<feature type="transmembrane region" description="Helical" evidence="1">
    <location>
        <begin position="85"/>
        <end position="102"/>
    </location>
</feature>
<proteinExistence type="predicted"/>
<keyword evidence="1" id="KW-0472">Membrane</keyword>
<keyword evidence="3" id="KW-1185">Reference proteome</keyword>
<keyword evidence="1" id="KW-0812">Transmembrane</keyword>
<dbReference type="EMBL" id="JAPFFF010000006">
    <property type="protein sequence ID" value="KAK8887513.1"/>
    <property type="molecule type" value="Genomic_DNA"/>
</dbReference>
<gene>
    <name evidence="2" type="ORF">M9Y10_038562</name>
</gene>
<accession>A0ABR2K8R1</accession>